<organism evidence="2 3">
    <name type="scientific">Candidatus Abzuiibacterium crystallinum</name>
    <dbReference type="NCBI Taxonomy" id="1974748"/>
    <lineage>
        <taxon>Bacteria</taxon>
        <taxon>Pseudomonadati</taxon>
        <taxon>Candidatus Omnitrophota</taxon>
        <taxon>Candidatus Abzuiibacterium</taxon>
    </lineage>
</organism>
<proteinExistence type="inferred from homology"/>
<dbReference type="EMBL" id="PCVY01000049">
    <property type="protein sequence ID" value="PIQ86186.1"/>
    <property type="molecule type" value="Genomic_DNA"/>
</dbReference>
<dbReference type="InterPro" id="IPR011067">
    <property type="entry name" value="Plasmid_toxin/cell-grow_inhib"/>
</dbReference>
<keyword evidence="1" id="KW-0378">Hydrolase</keyword>
<dbReference type="Gene3D" id="2.30.30.110">
    <property type="match status" value="1"/>
</dbReference>
<keyword evidence="1" id="KW-0540">Nuclease</keyword>
<dbReference type="GO" id="GO:0003677">
    <property type="term" value="F:DNA binding"/>
    <property type="evidence" value="ECO:0007669"/>
    <property type="project" value="InterPro"/>
</dbReference>
<accession>A0A2H0LPA0</accession>
<comment type="function">
    <text evidence="1">Toxic component of a type II toxin-antitoxin (TA) system.</text>
</comment>
<name>A0A2H0LPA0_9BACT</name>
<dbReference type="GO" id="GO:0016787">
    <property type="term" value="F:hydrolase activity"/>
    <property type="evidence" value="ECO:0007669"/>
    <property type="project" value="UniProtKB-KW"/>
</dbReference>
<dbReference type="PANTHER" id="PTHR33988">
    <property type="entry name" value="ENDORIBONUCLEASE MAZF-RELATED"/>
    <property type="match status" value="1"/>
</dbReference>
<dbReference type="PIRSF" id="PIRSF033490">
    <property type="entry name" value="MazF"/>
    <property type="match status" value="1"/>
</dbReference>
<gene>
    <name evidence="2" type="ORF">COV74_05785</name>
</gene>
<reference evidence="2 3" key="1">
    <citation type="submission" date="2017-09" db="EMBL/GenBank/DDBJ databases">
        <title>Depth-based differentiation of microbial function through sediment-hosted aquifers and enrichment of novel symbionts in the deep terrestrial subsurface.</title>
        <authorList>
            <person name="Probst A.J."/>
            <person name="Ladd B."/>
            <person name="Jarett J.K."/>
            <person name="Geller-Mcgrath D.E."/>
            <person name="Sieber C.M."/>
            <person name="Emerson J.B."/>
            <person name="Anantharaman K."/>
            <person name="Thomas B.C."/>
            <person name="Malmstrom R."/>
            <person name="Stieglmeier M."/>
            <person name="Klingl A."/>
            <person name="Woyke T."/>
            <person name="Ryan C.M."/>
            <person name="Banfield J.F."/>
        </authorList>
    </citation>
    <scope>NUCLEOTIDE SEQUENCE [LARGE SCALE GENOMIC DNA]</scope>
    <source>
        <strain evidence="2">CG11_big_fil_rev_8_21_14_0_20_45_26</strain>
    </source>
</reference>
<dbReference type="Pfam" id="PF02452">
    <property type="entry name" value="PemK_toxin"/>
    <property type="match status" value="1"/>
</dbReference>
<dbReference type="GO" id="GO:0004521">
    <property type="term" value="F:RNA endonuclease activity"/>
    <property type="evidence" value="ECO:0007669"/>
    <property type="project" value="TreeGrafter"/>
</dbReference>
<dbReference type="AlphaFoldDB" id="A0A2H0LPA0"/>
<evidence type="ECO:0000313" key="3">
    <source>
        <dbReference type="Proteomes" id="UP000230859"/>
    </source>
</evidence>
<comment type="caution">
    <text evidence="2">The sequence shown here is derived from an EMBL/GenBank/DDBJ whole genome shotgun (WGS) entry which is preliminary data.</text>
</comment>
<dbReference type="Proteomes" id="UP000230859">
    <property type="component" value="Unassembled WGS sequence"/>
</dbReference>
<dbReference type="GO" id="GO:0006402">
    <property type="term" value="P:mRNA catabolic process"/>
    <property type="evidence" value="ECO:0007669"/>
    <property type="project" value="TreeGrafter"/>
</dbReference>
<evidence type="ECO:0000256" key="1">
    <source>
        <dbReference type="PIRNR" id="PIRNR033490"/>
    </source>
</evidence>
<sequence>MLIKRGELYWVDLNPTKGSEQGGRRPVLVIQNNIGNRLAPTTIVAPLTTKSFSKEYPTNVNLPKGVSGLKVNSTILTSQIRTIDKTRLSAKIGELPDSYMAKVNRAVKISLGL</sequence>
<evidence type="ECO:0000313" key="2">
    <source>
        <dbReference type="EMBL" id="PIQ86186.1"/>
    </source>
</evidence>
<dbReference type="SUPFAM" id="SSF50118">
    <property type="entry name" value="Cell growth inhibitor/plasmid maintenance toxic component"/>
    <property type="match status" value="1"/>
</dbReference>
<dbReference type="PANTHER" id="PTHR33988:SF2">
    <property type="entry name" value="ENDORIBONUCLEASE MAZF"/>
    <property type="match status" value="1"/>
</dbReference>
<dbReference type="EC" id="3.1.-.-" evidence="1"/>
<dbReference type="GO" id="GO:0016075">
    <property type="term" value="P:rRNA catabolic process"/>
    <property type="evidence" value="ECO:0007669"/>
    <property type="project" value="TreeGrafter"/>
</dbReference>
<comment type="similarity">
    <text evidence="1">Belongs to the PemK/MazF family.</text>
</comment>
<keyword evidence="1" id="KW-0255">Endonuclease</keyword>
<dbReference type="InterPro" id="IPR003477">
    <property type="entry name" value="PemK-like"/>
</dbReference>
<protein>
    <recommendedName>
        <fullName evidence="1">mRNA interferase</fullName>
        <ecNumber evidence="1">3.1.-.-</ecNumber>
    </recommendedName>
</protein>